<sequence length="612" mass="65082">MQNKQRRTHQCGVFGRSSADTQHGGVGKRGVQVFRRGSLALIVASSLGFVAACSSLPRDTGPQALRPFEASSKPDDDMNVGPTDGQEPDLLLREFYRASASPEGDYRAAKRYLTENAEGNWQPHHDDMLIVDRIEFNTASGPADSTKRKFDVRGTVIGKLGDGGKYLPEDGLYETSVEMELVDNQWRISSLPSGVVIERNELRNQYQPQSLYFFDSTASVLVSDRRWLYSQQESLGASLATMLVEGASSRLAPATKDYLPEDATFLGIDEGTYNFSGMSSLSSEQRMQFAAQLVWTLAGASVPGPYSVLIDDVPVADGLETLSTDDFAGLNPKSSTDGVSSLYALANGSLVRVASDQRVPLDDAAGELRDISAADIGVDGTVAVVRAKNTGVAHSAGRGESQLFIGELDGKLEKALSSEFITRPTLERTGGAVWVSTQDKKVVRVVRATSSGELTTSSVDTSALDDIDGEISVLRLSNSGAVAAMIIDGHVYTGVVQHTTSGERKIVNVHEMATEIGGTALSLDWQPDGSLLVGTSAADTPVWRVEQDGSAVSSLPSGNVTAPVVAVAASGSTLYITDAHATLQLPASGSETSFWREVPGLQGQRSVPVVAN</sequence>
<comment type="subcellular location">
    <subcellularLocation>
        <location evidence="6">Cell membrane</location>
        <topology evidence="6">Lipid-anchor</topology>
    </subcellularLocation>
</comment>
<protein>
    <recommendedName>
        <fullName evidence="6">Lipoprotein LpqB</fullName>
    </recommendedName>
</protein>
<comment type="caution">
    <text evidence="9">The sequence shown here is derived from an EMBL/GenBank/DDBJ whole genome shotgun (WGS) entry which is preliminary data.</text>
</comment>
<comment type="similarity">
    <text evidence="6">Belongs to the LpqB lipoprotein family.</text>
</comment>
<keyword evidence="3" id="KW-0472">Membrane</keyword>
<dbReference type="SUPFAM" id="SSF63829">
    <property type="entry name" value="Calcium-dependent phosphotriesterase"/>
    <property type="match status" value="1"/>
</dbReference>
<feature type="domain" description="GerMN" evidence="8">
    <location>
        <begin position="236"/>
        <end position="319"/>
    </location>
</feature>
<evidence type="ECO:0000256" key="2">
    <source>
        <dbReference type="ARBA" id="ARBA00022729"/>
    </source>
</evidence>
<dbReference type="Pfam" id="PF25976">
    <property type="entry name" value="LpqB_N"/>
    <property type="match status" value="1"/>
</dbReference>
<accession>A0AAP4F8Q8</accession>
<dbReference type="Pfam" id="PF10647">
    <property type="entry name" value="Gmad1"/>
    <property type="match status" value="1"/>
</dbReference>
<evidence type="ECO:0000313" key="10">
    <source>
        <dbReference type="Proteomes" id="UP001224412"/>
    </source>
</evidence>
<evidence type="ECO:0000256" key="3">
    <source>
        <dbReference type="ARBA" id="ARBA00023136"/>
    </source>
</evidence>
<evidence type="ECO:0000256" key="6">
    <source>
        <dbReference type="HAMAP-Rule" id="MF_01373"/>
    </source>
</evidence>
<dbReference type="InterPro" id="IPR019606">
    <property type="entry name" value="GerMN"/>
</dbReference>
<feature type="region of interest" description="Disordered" evidence="7">
    <location>
        <begin position="60"/>
        <end position="86"/>
    </location>
</feature>
<dbReference type="RefSeq" id="WP_284599243.1">
    <property type="nucleotide sequence ID" value="NZ_JASNVH010000003.1"/>
</dbReference>
<dbReference type="HAMAP" id="MF_01373">
    <property type="entry name" value="LpqB_lipoprot"/>
    <property type="match status" value="1"/>
</dbReference>
<dbReference type="NCBIfam" id="NF010141">
    <property type="entry name" value="PRK13616.1"/>
    <property type="match status" value="1"/>
</dbReference>
<dbReference type="SMART" id="SM00909">
    <property type="entry name" value="Germane"/>
    <property type="match status" value="1"/>
</dbReference>
<dbReference type="Proteomes" id="UP001224412">
    <property type="component" value="Unassembled WGS sequence"/>
</dbReference>
<feature type="region of interest" description="Disordered" evidence="7">
    <location>
        <begin position="1"/>
        <end position="26"/>
    </location>
</feature>
<keyword evidence="5 9" id="KW-0449">Lipoprotein</keyword>
<keyword evidence="2" id="KW-0732">Signal</keyword>
<evidence type="ECO:0000259" key="8">
    <source>
        <dbReference type="SMART" id="SM00909"/>
    </source>
</evidence>
<proteinExistence type="inferred from homology"/>
<evidence type="ECO:0000256" key="1">
    <source>
        <dbReference type="ARBA" id="ARBA00022475"/>
    </source>
</evidence>
<gene>
    <name evidence="6 9" type="primary">lpqB</name>
    <name evidence="9" type="ORF">QPX42_02785</name>
</gene>
<dbReference type="InterPro" id="IPR059026">
    <property type="entry name" value="LpqB_N"/>
</dbReference>
<evidence type="ECO:0000256" key="7">
    <source>
        <dbReference type="SAM" id="MobiDB-lite"/>
    </source>
</evidence>
<dbReference type="Pfam" id="PF10646">
    <property type="entry name" value="Germane"/>
    <property type="match status" value="1"/>
</dbReference>
<dbReference type="InterPro" id="IPR023959">
    <property type="entry name" value="LpqB"/>
</dbReference>
<evidence type="ECO:0000256" key="4">
    <source>
        <dbReference type="ARBA" id="ARBA00023139"/>
    </source>
</evidence>
<organism evidence="9 10">
    <name type="scientific">Corynebacterium pseudodiphtheriticum</name>
    <dbReference type="NCBI Taxonomy" id="37637"/>
    <lineage>
        <taxon>Bacteria</taxon>
        <taxon>Bacillati</taxon>
        <taxon>Actinomycetota</taxon>
        <taxon>Actinomycetes</taxon>
        <taxon>Mycobacteriales</taxon>
        <taxon>Corynebacteriaceae</taxon>
        <taxon>Corynebacterium</taxon>
    </lineage>
</organism>
<dbReference type="AlphaFoldDB" id="A0AAP4F8Q8"/>
<name>A0AAP4F8Q8_9CORY</name>
<keyword evidence="4" id="KW-0564">Palmitate</keyword>
<keyword evidence="1" id="KW-1003">Cell membrane</keyword>
<reference evidence="9" key="1">
    <citation type="submission" date="2023-05" db="EMBL/GenBank/DDBJ databases">
        <title>Metabolic capabilities are highly conserved among human nasal-associated Corynebacterium species in pangenomic analyses.</title>
        <authorList>
            <person name="Tran T.H."/>
            <person name="Roberts A.Q."/>
            <person name="Escapa I.F."/>
            <person name="Gao W."/>
            <person name="Conlan S."/>
            <person name="Kong H."/>
            <person name="Segre J.A."/>
            <person name="Kelly M.S."/>
            <person name="Lemon K.P."/>
        </authorList>
    </citation>
    <scope>NUCLEOTIDE SEQUENCE</scope>
    <source>
        <strain evidence="9">KPL2773</strain>
    </source>
</reference>
<dbReference type="EMBL" id="JASNVH010000003">
    <property type="protein sequence ID" value="MDK4306480.1"/>
    <property type="molecule type" value="Genomic_DNA"/>
</dbReference>
<dbReference type="GO" id="GO:0005886">
    <property type="term" value="C:plasma membrane"/>
    <property type="evidence" value="ECO:0007669"/>
    <property type="project" value="UniProtKB-SubCell"/>
</dbReference>
<dbReference type="InterPro" id="IPR018910">
    <property type="entry name" value="LpqB_C"/>
</dbReference>
<evidence type="ECO:0000256" key="5">
    <source>
        <dbReference type="ARBA" id="ARBA00023288"/>
    </source>
</evidence>
<evidence type="ECO:0000313" key="9">
    <source>
        <dbReference type="EMBL" id="MDK4306480.1"/>
    </source>
</evidence>